<evidence type="ECO:0000256" key="2">
    <source>
        <dbReference type="ARBA" id="ARBA00023125"/>
    </source>
</evidence>
<dbReference type="Pfam" id="PF00931">
    <property type="entry name" value="NB-ARC"/>
    <property type="match status" value="1"/>
</dbReference>
<comment type="similarity">
    <text evidence="1">Belongs to the AfsR/DnrI/RedD regulatory family.</text>
</comment>
<protein>
    <submittedName>
        <fullName evidence="5">BTAD domain-containing putative transcriptional regulator</fullName>
    </submittedName>
</protein>
<dbReference type="CDD" id="cd15831">
    <property type="entry name" value="BTAD"/>
    <property type="match status" value="1"/>
</dbReference>
<reference evidence="5 6" key="1">
    <citation type="submission" date="2024-09" db="EMBL/GenBank/DDBJ databases">
        <authorList>
            <person name="Sun Q."/>
            <person name="Mori K."/>
        </authorList>
    </citation>
    <scope>NUCLEOTIDE SEQUENCE [LARGE SCALE GENOMIC DNA]</scope>
    <source>
        <strain evidence="5 6">TBRC 7907</strain>
    </source>
</reference>
<sequence length="1063" mass="115117">MRFGVLGPLAVWTADGHPVRVPEVKVRALLATLLAHEGRVVSVDRLAEDLWGDRLPGNPANTLQTKVSQLRRTLEQAEEGGRDLVVREAPGYRLLADSVDADQFRALAERARAADDPRERAALFSDAAALWRGPALADFADEPFAAPVIQRLTEERLAVAEDWAEARLTLGEHSVLIGELADLVARHPLRERLRALHMRALYRAGRQSEALASHADLRTRLADELGLDPGPELTALHRAVLAQAPELDGAPAPTTSAALPRTNLPAAVSELVGREDAVRAVRERLSESRLVTLTGPGGVGKTRLAVETARSLGGAFGDGAWLVEFAGLDLQGACTVEEWVVATVAWTLGIRDEHVPGGTRLDLADRLTEALRNKEILLVLDNCEHLVEQIADMAARLLRGAAGVRVLATSQEPLGLSGEVLWSVPPLAVPGRSNDSVAGAREFSAVRLFEARAGITLDEDTAPVVGEICRRLDGIPLALELAATKVRVLGVHQLLNRLSDRFRLLAGGPRDAPARQRTLRAMIDWSWELLSGPERVLLRRLAVHAEGCELDAAEAVSGGADVLELLSGLVNRSLVVSQVRGTAPPRYRLLESVAAYSLERVREAGELDELRLRHARYYVELAEHAAPLLRGPDQRRWLERLDAETANIRAALETAVRQGEPDLALRLVNAMTWYWFLRGRLGEATRSLTMALAAGGGAAPVTRAWRTGIAVLEGQRPAPEAFTEAEAITDPAARAHALWFLGYVMSTVGDMRQGERLTVAALKDFESVGDDWGVAAATSDRVSQAMHKGEFADARRFADRGARMFQELGDRWGQLQASFTLGTLAEISGDYDRAAGLHREALRMAEELSLWPEVSYQLSWLGRIALLTKDFDQAKEFHERAMRLGAEQNFPPAEMYAETGLALGARREGQFDVAEKHLRRVLDWHRRVGREEAGALMLSELGFMAEQRGNTEEAHRLHKEGFVLANRMGDPRAVALALEGLAGAHALGGEHTRAATLLGAADAARRSVGAPLPPAERGDVDRITAAAESAMGADGFAAAFAHGAGLSPDSLVDTAPHSSGSFL</sequence>
<dbReference type="InterPro" id="IPR016032">
    <property type="entry name" value="Sig_transdc_resp-reg_C-effctor"/>
</dbReference>
<dbReference type="Pfam" id="PF03704">
    <property type="entry name" value="BTAD"/>
    <property type="match status" value="1"/>
</dbReference>
<dbReference type="PROSITE" id="PS51755">
    <property type="entry name" value="OMPR_PHOB"/>
    <property type="match status" value="1"/>
</dbReference>
<dbReference type="SMART" id="SM00862">
    <property type="entry name" value="Trans_reg_C"/>
    <property type="match status" value="1"/>
</dbReference>
<dbReference type="EMBL" id="JBHLZU010000027">
    <property type="protein sequence ID" value="MFB9908400.1"/>
    <property type="molecule type" value="Genomic_DNA"/>
</dbReference>
<dbReference type="InterPro" id="IPR036388">
    <property type="entry name" value="WH-like_DNA-bd_sf"/>
</dbReference>
<evidence type="ECO:0000259" key="4">
    <source>
        <dbReference type="PROSITE" id="PS51755"/>
    </source>
</evidence>
<dbReference type="Gene3D" id="1.10.10.10">
    <property type="entry name" value="Winged helix-like DNA-binding domain superfamily/Winged helix DNA-binding domain"/>
    <property type="match status" value="1"/>
</dbReference>
<dbReference type="Gene3D" id="3.40.50.300">
    <property type="entry name" value="P-loop containing nucleotide triphosphate hydrolases"/>
    <property type="match status" value="1"/>
</dbReference>
<feature type="DNA-binding region" description="OmpR/PhoB-type" evidence="3">
    <location>
        <begin position="1"/>
        <end position="96"/>
    </location>
</feature>
<dbReference type="SMART" id="SM01043">
    <property type="entry name" value="BTAD"/>
    <property type="match status" value="1"/>
</dbReference>
<dbReference type="Gene3D" id="1.25.40.10">
    <property type="entry name" value="Tetratricopeptide repeat domain"/>
    <property type="match status" value="3"/>
</dbReference>
<dbReference type="SUPFAM" id="SSF46894">
    <property type="entry name" value="C-terminal effector domain of the bipartite response regulators"/>
    <property type="match status" value="1"/>
</dbReference>
<dbReference type="InterPro" id="IPR002182">
    <property type="entry name" value="NB-ARC"/>
</dbReference>
<evidence type="ECO:0000313" key="6">
    <source>
        <dbReference type="Proteomes" id="UP001589693"/>
    </source>
</evidence>
<keyword evidence="2 3" id="KW-0238">DNA-binding</keyword>
<comment type="caution">
    <text evidence="5">The sequence shown here is derived from an EMBL/GenBank/DDBJ whole genome shotgun (WGS) entry which is preliminary data.</text>
</comment>
<feature type="domain" description="OmpR/PhoB-type" evidence="4">
    <location>
        <begin position="1"/>
        <end position="96"/>
    </location>
</feature>
<organism evidence="5 6">
    <name type="scientific">Allokutzneria oryzae</name>
    <dbReference type="NCBI Taxonomy" id="1378989"/>
    <lineage>
        <taxon>Bacteria</taxon>
        <taxon>Bacillati</taxon>
        <taxon>Actinomycetota</taxon>
        <taxon>Actinomycetes</taxon>
        <taxon>Pseudonocardiales</taxon>
        <taxon>Pseudonocardiaceae</taxon>
        <taxon>Allokutzneria</taxon>
    </lineage>
</organism>
<dbReference type="InterPro" id="IPR011990">
    <property type="entry name" value="TPR-like_helical_dom_sf"/>
</dbReference>
<dbReference type="SUPFAM" id="SSF48452">
    <property type="entry name" value="TPR-like"/>
    <property type="match status" value="4"/>
</dbReference>
<proteinExistence type="inferred from homology"/>
<dbReference type="Proteomes" id="UP001589693">
    <property type="component" value="Unassembled WGS sequence"/>
</dbReference>
<evidence type="ECO:0000313" key="5">
    <source>
        <dbReference type="EMBL" id="MFB9908400.1"/>
    </source>
</evidence>
<dbReference type="PRINTS" id="PR00364">
    <property type="entry name" value="DISEASERSIST"/>
</dbReference>
<dbReference type="InterPro" id="IPR027417">
    <property type="entry name" value="P-loop_NTPase"/>
</dbReference>
<dbReference type="PANTHER" id="PTHR47691">
    <property type="entry name" value="REGULATOR-RELATED"/>
    <property type="match status" value="1"/>
</dbReference>
<dbReference type="SUPFAM" id="SSF52540">
    <property type="entry name" value="P-loop containing nucleoside triphosphate hydrolases"/>
    <property type="match status" value="1"/>
</dbReference>
<name>A0ABV6A6Z9_9PSEU</name>
<evidence type="ECO:0000256" key="3">
    <source>
        <dbReference type="PROSITE-ProRule" id="PRU01091"/>
    </source>
</evidence>
<dbReference type="Pfam" id="PF00486">
    <property type="entry name" value="Trans_reg_C"/>
    <property type="match status" value="1"/>
</dbReference>
<dbReference type="Pfam" id="PF25872">
    <property type="entry name" value="HTH_77"/>
    <property type="match status" value="1"/>
</dbReference>
<dbReference type="InterPro" id="IPR005158">
    <property type="entry name" value="BTAD"/>
</dbReference>
<accession>A0ABV6A6Z9</accession>
<dbReference type="InterPro" id="IPR058852">
    <property type="entry name" value="HTH_77"/>
</dbReference>
<evidence type="ECO:0000256" key="1">
    <source>
        <dbReference type="ARBA" id="ARBA00005820"/>
    </source>
</evidence>
<dbReference type="RefSeq" id="WP_377860840.1">
    <property type="nucleotide sequence ID" value="NZ_JBHLZU010000027.1"/>
</dbReference>
<dbReference type="InterPro" id="IPR001867">
    <property type="entry name" value="OmpR/PhoB-type_DNA-bd"/>
</dbReference>
<dbReference type="PANTHER" id="PTHR47691:SF3">
    <property type="entry name" value="HTH-TYPE TRANSCRIPTIONAL REGULATOR RV0890C-RELATED"/>
    <property type="match status" value="1"/>
</dbReference>
<keyword evidence="6" id="KW-1185">Reference proteome</keyword>
<gene>
    <name evidence="5" type="ORF">ACFFQA_31070</name>
</gene>